<dbReference type="Proteomes" id="UP000027604">
    <property type="component" value="Chromosome I"/>
</dbReference>
<protein>
    <submittedName>
        <fullName evidence="1">Uncharacterized protein</fullName>
    </submittedName>
</protein>
<evidence type="ECO:0000313" key="1">
    <source>
        <dbReference type="EMBL" id="CDG83105.1"/>
    </source>
</evidence>
<accession>W0V684</accession>
<name>W0V684_9BURK</name>
<gene>
    <name evidence="1" type="ORF">GJA_2474</name>
</gene>
<proteinExistence type="predicted"/>
<dbReference type="KEGG" id="jag:GJA_2474"/>
<organism evidence="1 2">
    <name type="scientific">Janthinobacterium agaricidamnosum NBRC 102515 = DSM 9628</name>
    <dbReference type="NCBI Taxonomy" id="1349767"/>
    <lineage>
        <taxon>Bacteria</taxon>
        <taxon>Pseudomonadati</taxon>
        <taxon>Pseudomonadota</taxon>
        <taxon>Betaproteobacteria</taxon>
        <taxon>Burkholderiales</taxon>
        <taxon>Oxalobacteraceae</taxon>
        <taxon>Janthinobacterium</taxon>
    </lineage>
</organism>
<reference evidence="1 2" key="1">
    <citation type="journal article" date="2015" name="Genome Announc.">
        <title>Genome Sequence of Mushroom Soft-Rot Pathogen Janthinobacterium agaricidamnosum.</title>
        <authorList>
            <person name="Graupner K."/>
            <person name="Lackner G."/>
            <person name="Hertweck C."/>
        </authorList>
    </citation>
    <scope>NUCLEOTIDE SEQUENCE [LARGE SCALE GENOMIC DNA]</scope>
    <source>
        <strain evidence="2">NBRC 102515 / DSM 9628</strain>
    </source>
</reference>
<dbReference type="EMBL" id="HG322949">
    <property type="protein sequence ID" value="CDG83105.1"/>
    <property type="molecule type" value="Genomic_DNA"/>
</dbReference>
<keyword evidence="2" id="KW-1185">Reference proteome</keyword>
<evidence type="ECO:0000313" key="2">
    <source>
        <dbReference type="Proteomes" id="UP000027604"/>
    </source>
</evidence>
<dbReference type="HOGENOM" id="CLU_2935346_0_0_4"/>
<sequence>MRLYLNSMSNENIATWKYFWVRYRESFDMSSFQFSSAQADLMAMLAKDGGFSLKALETVP</sequence>
<dbReference type="AlphaFoldDB" id="W0V684"/>